<proteinExistence type="predicted"/>
<evidence type="ECO:0000259" key="2">
    <source>
        <dbReference type="Pfam" id="PF13280"/>
    </source>
</evidence>
<dbReference type="Pfam" id="PF13280">
    <property type="entry name" value="WYL"/>
    <property type="match status" value="1"/>
</dbReference>
<gene>
    <name evidence="3" type="ORF">GCM10025864_20070</name>
</gene>
<dbReference type="InterPro" id="IPR026881">
    <property type="entry name" value="WYL_dom"/>
</dbReference>
<accession>A0ABQ6I2S2</accession>
<dbReference type="PANTHER" id="PTHR34580">
    <property type="match status" value="1"/>
</dbReference>
<dbReference type="InterPro" id="IPR051534">
    <property type="entry name" value="CBASS_pafABC_assoc_protein"/>
</dbReference>
<dbReference type="Proteomes" id="UP001157091">
    <property type="component" value="Unassembled WGS sequence"/>
</dbReference>
<name>A0ABQ6I2S2_9MICO</name>
<evidence type="ECO:0000313" key="3">
    <source>
        <dbReference type="EMBL" id="GMA24248.1"/>
    </source>
</evidence>
<protein>
    <recommendedName>
        <fullName evidence="2">WYL domain-containing protein</fullName>
    </recommendedName>
</protein>
<feature type="region of interest" description="Disordered" evidence="1">
    <location>
        <begin position="180"/>
        <end position="217"/>
    </location>
</feature>
<sequence>MSALQQAGLPVRAEAGPGGGYVLDAAATLPPVNYTPAQAVALSVALALLPPGSPFAVDAATARAKLWDALGPGDRERASRMAARVWTRGVPAGGARATGTSDGGTSAGVLRAVEQALGEARVLAIRYRSRDGRITRRRIEPQLLAHTDGRWYLVAWCRDQEGTRWFRLDRVERADLTAERYEPRPVEDVGEPPDDAAAVVGHGWDEGRRESEEVDTG</sequence>
<dbReference type="RefSeq" id="WP_284293097.1">
    <property type="nucleotide sequence ID" value="NZ_BSUK01000001.1"/>
</dbReference>
<reference evidence="4" key="1">
    <citation type="journal article" date="2019" name="Int. J. Syst. Evol. Microbiol.">
        <title>The Global Catalogue of Microorganisms (GCM) 10K type strain sequencing project: providing services to taxonomists for standard genome sequencing and annotation.</title>
        <authorList>
            <consortium name="The Broad Institute Genomics Platform"/>
            <consortium name="The Broad Institute Genome Sequencing Center for Infectious Disease"/>
            <person name="Wu L."/>
            <person name="Ma J."/>
        </authorList>
    </citation>
    <scope>NUCLEOTIDE SEQUENCE [LARGE SCALE GENOMIC DNA]</scope>
    <source>
        <strain evidence="4">NBRC 106348</strain>
    </source>
</reference>
<evidence type="ECO:0000256" key="1">
    <source>
        <dbReference type="SAM" id="MobiDB-lite"/>
    </source>
</evidence>
<organism evidence="3 4">
    <name type="scientific">Luteimicrobium album</name>
    <dbReference type="NCBI Taxonomy" id="1054550"/>
    <lineage>
        <taxon>Bacteria</taxon>
        <taxon>Bacillati</taxon>
        <taxon>Actinomycetota</taxon>
        <taxon>Actinomycetes</taxon>
        <taxon>Micrococcales</taxon>
        <taxon>Luteimicrobium</taxon>
    </lineage>
</organism>
<evidence type="ECO:0000313" key="4">
    <source>
        <dbReference type="Proteomes" id="UP001157091"/>
    </source>
</evidence>
<comment type="caution">
    <text evidence="3">The sequence shown here is derived from an EMBL/GenBank/DDBJ whole genome shotgun (WGS) entry which is preliminary data.</text>
</comment>
<dbReference type="EMBL" id="BSUK01000001">
    <property type="protein sequence ID" value="GMA24248.1"/>
    <property type="molecule type" value="Genomic_DNA"/>
</dbReference>
<keyword evidence="4" id="KW-1185">Reference proteome</keyword>
<dbReference type="PROSITE" id="PS52050">
    <property type="entry name" value="WYL"/>
    <property type="match status" value="1"/>
</dbReference>
<feature type="domain" description="WYL" evidence="2">
    <location>
        <begin position="109"/>
        <end position="175"/>
    </location>
</feature>
<dbReference type="PANTHER" id="PTHR34580:SF1">
    <property type="entry name" value="PROTEIN PAFC"/>
    <property type="match status" value="1"/>
</dbReference>